<evidence type="ECO:0000313" key="2">
    <source>
        <dbReference type="EMBL" id="SNR85288.1"/>
    </source>
</evidence>
<dbReference type="InterPro" id="IPR027417">
    <property type="entry name" value="P-loop_NTPase"/>
</dbReference>
<keyword evidence="3" id="KW-1185">Reference proteome</keyword>
<proteinExistence type="predicted"/>
<dbReference type="EMBL" id="FZNW01000023">
    <property type="protein sequence ID" value="SNR85288.1"/>
    <property type="molecule type" value="Genomic_DNA"/>
</dbReference>
<sequence length="260" mass="27159">MHVTADRVVIEGPHATLLPATSLHVATGQLVVVQGPPGRGLTGLGLALAGRMRVTAGSVAVYEQPGGVADADGSDRGGAHRLRERAALIDAPGVTEPDGALPLRVVVGEELALARRPASRADVAEWLSARELTRHTGTRFEDVPADVRTFVLTTLAATRPGVRLLVLDTPDRHGWDTTQWLETARRCAARDFAVVVLVATTHPSVLPVPPARIGTDDQPPPLTLREGIAADSGECDGNDTDAHTGSATTTTGGTGEGDRR</sequence>
<organism evidence="2 3">
    <name type="scientific">Haloechinothrix alba</name>
    <dbReference type="NCBI Taxonomy" id="664784"/>
    <lineage>
        <taxon>Bacteria</taxon>
        <taxon>Bacillati</taxon>
        <taxon>Actinomycetota</taxon>
        <taxon>Actinomycetes</taxon>
        <taxon>Pseudonocardiales</taxon>
        <taxon>Pseudonocardiaceae</taxon>
        <taxon>Haloechinothrix</taxon>
    </lineage>
</organism>
<name>A0A238ZQR6_9PSEU</name>
<evidence type="ECO:0000313" key="3">
    <source>
        <dbReference type="Proteomes" id="UP000198348"/>
    </source>
</evidence>
<dbReference type="Gene3D" id="3.40.50.300">
    <property type="entry name" value="P-loop containing nucleotide triphosphate hydrolases"/>
    <property type="match status" value="1"/>
</dbReference>
<dbReference type="Proteomes" id="UP000198348">
    <property type="component" value="Unassembled WGS sequence"/>
</dbReference>
<feature type="region of interest" description="Disordered" evidence="1">
    <location>
        <begin position="209"/>
        <end position="260"/>
    </location>
</feature>
<dbReference type="AlphaFoldDB" id="A0A238ZQR6"/>
<dbReference type="SUPFAM" id="SSF52540">
    <property type="entry name" value="P-loop containing nucleoside triphosphate hydrolases"/>
    <property type="match status" value="1"/>
</dbReference>
<gene>
    <name evidence="2" type="ORF">SAMN06265360_12340</name>
</gene>
<evidence type="ECO:0000256" key="1">
    <source>
        <dbReference type="SAM" id="MobiDB-lite"/>
    </source>
</evidence>
<reference evidence="3" key="1">
    <citation type="submission" date="2017-06" db="EMBL/GenBank/DDBJ databases">
        <authorList>
            <person name="Varghese N."/>
            <person name="Submissions S."/>
        </authorList>
    </citation>
    <scope>NUCLEOTIDE SEQUENCE [LARGE SCALE GENOMIC DNA]</scope>
    <source>
        <strain evidence="3">DSM 45207</strain>
    </source>
</reference>
<protein>
    <submittedName>
        <fullName evidence="2">ABC-type hemin transport system, ATPase component</fullName>
    </submittedName>
</protein>
<dbReference type="RefSeq" id="WP_176440044.1">
    <property type="nucleotide sequence ID" value="NZ_FZNW01000023.1"/>
</dbReference>
<accession>A0A238ZQR6</accession>